<evidence type="ECO:0000313" key="2">
    <source>
        <dbReference type="Proteomes" id="UP001418222"/>
    </source>
</evidence>
<dbReference type="InterPro" id="IPR044699">
    <property type="entry name" value="MAKR6"/>
</dbReference>
<gene>
    <name evidence="1" type="ORF">KSP39_PZI013576</name>
</gene>
<dbReference type="PANTHER" id="PTHR34576">
    <property type="entry name" value="MEMBRANE-ASSOCIATED KINASE REGULATOR 6-RELATED"/>
    <property type="match status" value="1"/>
</dbReference>
<comment type="caution">
    <text evidence="1">The sequence shown here is derived from an EMBL/GenBank/DDBJ whole genome shotgun (WGS) entry which is preliminary data.</text>
</comment>
<accession>A0AAP0BC22</accession>
<sequence length="228" mass="25264">MEAIQQISNESFSHGNWLNSNTKRSLEFLEETLSRSFDALDAASFIEMDLDFFSMRWADSLDFNFTRPSGGDASLAAAAHGRLLPLHLVNQGPIASPDSVLLPPSKSSPCQSESDFSAYSDSAMTPGRFGDKERAMSPAKILKKYLYFLVPLYRTVRKLRMMASSKAPRRFDCSSRRSCGRRMSNVGLIADDRRRPANRIFDVEAASSIHDAVLHCKKSNGNSLANSG</sequence>
<organism evidence="1 2">
    <name type="scientific">Platanthera zijinensis</name>
    <dbReference type="NCBI Taxonomy" id="2320716"/>
    <lineage>
        <taxon>Eukaryota</taxon>
        <taxon>Viridiplantae</taxon>
        <taxon>Streptophyta</taxon>
        <taxon>Embryophyta</taxon>
        <taxon>Tracheophyta</taxon>
        <taxon>Spermatophyta</taxon>
        <taxon>Magnoliopsida</taxon>
        <taxon>Liliopsida</taxon>
        <taxon>Asparagales</taxon>
        <taxon>Orchidaceae</taxon>
        <taxon>Orchidoideae</taxon>
        <taxon>Orchideae</taxon>
        <taxon>Orchidinae</taxon>
        <taxon>Platanthera</taxon>
    </lineage>
</organism>
<dbReference type="EMBL" id="JBBWWQ010000011">
    <property type="protein sequence ID" value="KAK8935497.1"/>
    <property type="molecule type" value="Genomic_DNA"/>
</dbReference>
<keyword evidence="2" id="KW-1185">Reference proteome</keyword>
<dbReference type="Proteomes" id="UP001418222">
    <property type="component" value="Unassembled WGS sequence"/>
</dbReference>
<name>A0AAP0BC22_9ASPA</name>
<proteinExistence type="predicted"/>
<dbReference type="AlphaFoldDB" id="A0AAP0BC22"/>
<evidence type="ECO:0008006" key="3">
    <source>
        <dbReference type="Google" id="ProtNLM"/>
    </source>
</evidence>
<evidence type="ECO:0000313" key="1">
    <source>
        <dbReference type="EMBL" id="KAK8935497.1"/>
    </source>
</evidence>
<protein>
    <recommendedName>
        <fullName evidence="3">Membrane-associated kinase regulator 6</fullName>
    </recommendedName>
</protein>
<reference evidence="1 2" key="1">
    <citation type="journal article" date="2022" name="Nat. Plants">
        <title>Genomes of leafy and leafless Platanthera orchids illuminate the evolution of mycoheterotrophy.</title>
        <authorList>
            <person name="Li M.H."/>
            <person name="Liu K.W."/>
            <person name="Li Z."/>
            <person name="Lu H.C."/>
            <person name="Ye Q.L."/>
            <person name="Zhang D."/>
            <person name="Wang J.Y."/>
            <person name="Li Y.F."/>
            <person name="Zhong Z.M."/>
            <person name="Liu X."/>
            <person name="Yu X."/>
            <person name="Liu D.K."/>
            <person name="Tu X.D."/>
            <person name="Liu B."/>
            <person name="Hao Y."/>
            <person name="Liao X.Y."/>
            <person name="Jiang Y.T."/>
            <person name="Sun W.H."/>
            <person name="Chen J."/>
            <person name="Chen Y.Q."/>
            <person name="Ai Y."/>
            <person name="Zhai J.W."/>
            <person name="Wu S.S."/>
            <person name="Zhou Z."/>
            <person name="Hsiao Y.Y."/>
            <person name="Wu W.L."/>
            <person name="Chen Y.Y."/>
            <person name="Lin Y.F."/>
            <person name="Hsu J.L."/>
            <person name="Li C.Y."/>
            <person name="Wang Z.W."/>
            <person name="Zhao X."/>
            <person name="Zhong W.Y."/>
            <person name="Ma X.K."/>
            <person name="Ma L."/>
            <person name="Huang J."/>
            <person name="Chen G.Z."/>
            <person name="Huang M.Z."/>
            <person name="Huang L."/>
            <person name="Peng D.H."/>
            <person name="Luo Y.B."/>
            <person name="Zou S.Q."/>
            <person name="Chen S.P."/>
            <person name="Lan S."/>
            <person name="Tsai W.C."/>
            <person name="Van de Peer Y."/>
            <person name="Liu Z.J."/>
        </authorList>
    </citation>
    <scope>NUCLEOTIDE SEQUENCE [LARGE SCALE GENOMIC DNA]</scope>
    <source>
        <strain evidence="1">Lor287</strain>
    </source>
</reference>
<dbReference type="PANTHER" id="PTHR34576:SF2">
    <property type="entry name" value="MEMBRANE-ASSOCIATED KINASE REGULATOR 6-RELATED"/>
    <property type="match status" value="1"/>
</dbReference>